<evidence type="ECO:0000313" key="3">
    <source>
        <dbReference type="Proteomes" id="UP001470230"/>
    </source>
</evidence>
<evidence type="ECO:0000259" key="1">
    <source>
        <dbReference type="Pfam" id="PF13392"/>
    </source>
</evidence>
<reference evidence="2 3" key="1">
    <citation type="submission" date="2024-04" db="EMBL/GenBank/DDBJ databases">
        <title>Tritrichomonas musculus Genome.</title>
        <authorList>
            <person name="Alves-Ferreira E."/>
            <person name="Grigg M."/>
            <person name="Lorenzi H."/>
            <person name="Galac M."/>
        </authorList>
    </citation>
    <scope>NUCLEOTIDE SEQUENCE [LARGE SCALE GENOMIC DNA]</scope>
    <source>
        <strain evidence="2 3">EAF2021</strain>
    </source>
</reference>
<sequence>MKELKQRVENLENTVDYDDIVYQEAETEEEAQWFDLKTDGDYEIKNIYPYDIRKKNNEKIITNTIDKKSGYIKVALNGKPYQKHILVAKHFIPNPEHLPIVDHRNNIRTDYHTSNLRWVSVSENNKNAYGFKGQKYNYIDSLPNDCQQITLFKGWEFEHYFIDSENKIWFYNGNQYRELTVYKNKSYPFVSMMDINNKHHCFGLNALIQEFN</sequence>
<organism evidence="2 3">
    <name type="scientific">Tritrichomonas musculus</name>
    <dbReference type="NCBI Taxonomy" id="1915356"/>
    <lineage>
        <taxon>Eukaryota</taxon>
        <taxon>Metamonada</taxon>
        <taxon>Parabasalia</taxon>
        <taxon>Tritrichomonadida</taxon>
        <taxon>Tritrichomonadidae</taxon>
        <taxon>Tritrichomonas</taxon>
    </lineage>
</organism>
<proteinExistence type="predicted"/>
<name>A0ABR2KY21_9EUKA</name>
<dbReference type="InterPro" id="IPR003615">
    <property type="entry name" value="HNH_nuc"/>
</dbReference>
<dbReference type="Proteomes" id="UP001470230">
    <property type="component" value="Unassembled WGS sequence"/>
</dbReference>
<dbReference type="Gene3D" id="3.90.75.20">
    <property type="match status" value="1"/>
</dbReference>
<evidence type="ECO:0000313" key="2">
    <source>
        <dbReference type="EMBL" id="KAK8896006.1"/>
    </source>
</evidence>
<comment type="caution">
    <text evidence="2">The sequence shown here is derived from an EMBL/GenBank/DDBJ whole genome shotgun (WGS) entry which is preliminary data.</text>
</comment>
<dbReference type="InterPro" id="IPR044925">
    <property type="entry name" value="His-Me_finger_sf"/>
</dbReference>
<protein>
    <recommendedName>
        <fullName evidence="1">HNH nuclease domain-containing protein</fullName>
    </recommendedName>
</protein>
<dbReference type="Pfam" id="PF13392">
    <property type="entry name" value="HNH_3"/>
    <property type="match status" value="1"/>
</dbReference>
<gene>
    <name evidence="2" type="ORF">M9Y10_013892</name>
</gene>
<accession>A0ABR2KY21</accession>
<feature type="domain" description="HNH nuclease" evidence="1">
    <location>
        <begin position="81"/>
        <end position="125"/>
    </location>
</feature>
<dbReference type="EMBL" id="JAPFFF010000002">
    <property type="protein sequence ID" value="KAK8896006.1"/>
    <property type="molecule type" value="Genomic_DNA"/>
</dbReference>
<keyword evidence="3" id="KW-1185">Reference proteome</keyword>
<dbReference type="SUPFAM" id="SSF54060">
    <property type="entry name" value="His-Me finger endonucleases"/>
    <property type="match status" value="1"/>
</dbReference>